<evidence type="ECO:0000256" key="11">
    <source>
        <dbReference type="SAM" id="SignalP"/>
    </source>
</evidence>
<dbReference type="Pfam" id="PF00593">
    <property type="entry name" value="TonB_dep_Rec_b-barrel"/>
    <property type="match status" value="1"/>
</dbReference>
<name>A0ABQ4PIS2_9GAMM</name>
<feature type="signal peptide" evidence="11">
    <location>
        <begin position="1"/>
        <end position="24"/>
    </location>
</feature>
<keyword evidence="6 10" id="KW-0798">TonB box</keyword>
<gene>
    <name evidence="14" type="primary">fpvA1</name>
    <name evidence="14" type="ORF">TUM4630_21610</name>
</gene>
<dbReference type="InterPro" id="IPR000531">
    <property type="entry name" value="Beta-barrel_TonB"/>
</dbReference>
<keyword evidence="3" id="KW-0813">Transport</keyword>
<dbReference type="Proteomes" id="UP000761574">
    <property type="component" value="Unassembled WGS sequence"/>
</dbReference>
<accession>A0ABQ4PIS2</accession>
<dbReference type="InterPro" id="IPR010105">
    <property type="entry name" value="TonB_sidphr_rcpt"/>
</dbReference>
<evidence type="ECO:0000256" key="3">
    <source>
        <dbReference type="ARBA" id="ARBA00022448"/>
    </source>
</evidence>
<dbReference type="InterPro" id="IPR036942">
    <property type="entry name" value="Beta-barrel_TonB_sf"/>
</dbReference>
<keyword evidence="4" id="KW-1134">Transmembrane beta strand</keyword>
<keyword evidence="11" id="KW-0732">Signal</keyword>
<dbReference type="InterPro" id="IPR039426">
    <property type="entry name" value="TonB-dep_rcpt-like"/>
</dbReference>
<evidence type="ECO:0000259" key="12">
    <source>
        <dbReference type="Pfam" id="PF00593"/>
    </source>
</evidence>
<sequence length="724" mass="80200">MMKQTPISLAVYCALCIIPTTLSATPLADEQAQQNTEQSSIQNIEKIEVTGRYIEGYNAHSVSGASRLDLAISDIPQSVSVITDAQLRDFQLNDINAALDSATGINVERIETDRTYYTARGFDVTNFQVDGVGLPLTNGNNHSDEDTAIYDRIEVIRGANGLMTGVGNPSATVNFIRKRPTANNQLNLSASYGSWNNIRLEADGSARLNDTFSGRIVAVNQTKDSYLDRYQSDKSVLYAFIEANLSDDTSLSVSHSYIHNDASGNNWGALPLFYTDGSATDYARSTNTSANWSNWLVEKQNTVVELSHYFSNDWRLRATYSYKTRDEDTELFYVYGTPDKNTELGLTGYGSEYDLDEKHHLFDLYVNGDIELFGREHQLVAGINYAKADYTDISLYDYSTGNGFPDMPDLNTWDGNTPKPIFKDKPSGSDVSAEQRAAYFTGRFNLFEDFHLIAGGRFNQWQSEGISYGKVQDADDSQFIPYLGMVYRLIPEVVAYASYTETFVAQTELDINDQTLAPVTGESKELGIKGELFNGRLLTSIAYFDIQQVNLAVADPNTADLPPTLPLQRYIGADGIDSQGYELEVAGEVFDGFNVSLGYTDFDIDGNEQVAAYTPSKLLKLAATYDVSAIDGLTIGMNMRWQDDIHRNQGEVGSGFANAGQTIITRQDAYAIVDLMARYQITDRLGLSLNANNVTDEKYLTSLYWAQGYYGAPANYSATLSWAM</sequence>
<dbReference type="PANTHER" id="PTHR32552:SF74">
    <property type="entry name" value="HYDROXAMATE SIDEROPHORE RECEPTOR FHUE"/>
    <property type="match status" value="1"/>
</dbReference>
<dbReference type="PANTHER" id="PTHR32552">
    <property type="entry name" value="FERRICHROME IRON RECEPTOR-RELATED"/>
    <property type="match status" value="1"/>
</dbReference>
<evidence type="ECO:0000256" key="4">
    <source>
        <dbReference type="ARBA" id="ARBA00022452"/>
    </source>
</evidence>
<dbReference type="EMBL" id="BPFB01000023">
    <property type="protein sequence ID" value="GIU47486.1"/>
    <property type="molecule type" value="Genomic_DNA"/>
</dbReference>
<evidence type="ECO:0000259" key="13">
    <source>
        <dbReference type="Pfam" id="PF07715"/>
    </source>
</evidence>
<evidence type="ECO:0000256" key="7">
    <source>
        <dbReference type="ARBA" id="ARBA00023136"/>
    </source>
</evidence>
<reference evidence="14 15" key="1">
    <citation type="submission" date="2021-05" db="EMBL/GenBank/DDBJ databases">
        <title>Molecular characterization for Shewanella algae harboring chromosomal blaOXA-55-like strains isolated from clinical and environment sample.</title>
        <authorList>
            <person name="Ohama Y."/>
            <person name="Aoki K."/>
            <person name="Harada S."/>
            <person name="Moriya K."/>
            <person name="Ishii Y."/>
            <person name="Tateda K."/>
        </authorList>
    </citation>
    <scope>NUCLEOTIDE SEQUENCE [LARGE SCALE GENOMIC DNA]</scope>
    <source>
        <strain evidence="14 15">LMG 23746</strain>
    </source>
</reference>
<evidence type="ECO:0000256" key="10">
    <source>
        <dbReference type="RuleBase" id="RU003357"/>
    </source>
</evidence>
<comment type="similarity">
    <text evidence="2 10">Belongs to the TonB-dependent receptor family.</text>
</comment>
<proteinExistence type="inferred from homology"/>
<dbReference type="InterPro" id="IPR037066">
    <property type="entry name" value="Plug_dom_sf"/>
</dbReference>
<organism evidence="14 15">
    <name type="scientific">Shewanella algidipiscicola</name>
    <dbReference type="NCBI Taxonomy" id="614070"/>
    <lineage>
        <taxon>Bacteria</taxon>
        <taxon>Pseudomonadati</taxon>
        <taxon>Pseudomonadota</taxon>
        <taxon>Gammaproteobacteria</taxon>
        <taxon>Alteromonadales</taxon>
        <taxon>Shewanellaceae</taxon>
        <taxon>Shewanella</taxon>
    </lineage>
</organism>
<dbReference type="SUPFAM" id="SSF56935">
    <property type="entry name" value="Porins"/>
    <property type="match status" value="1"/>
</dbReference>
<dbReference type="Gene3D" id="2.40.170.20">
    <property type="entry name" value="TonB-dependent receptor, beta-barrel domain"/>
    <property type="match status" value="1"/>
</dbReference>
<evidence type="ECO:0000256" key="9">
    <source>
        <dbReference type="ARBA" id="ARBA00023237"/>
    </source>
</evidence>
<evidence type="ECO:0000313" key="14">
    <source>
        <dbReference type="EMBL" id="GIU47486.1"/>
    </source>
</evidence>
<feature type="chain" id="PRO_5046458764" evidence="11">
    <location>
        <begin position="25"/>
        <end position="724"/>
    </location>
</feature>
<protein>
    <submittedName>
        <fullName evidence="14">Ligand-gated channel protein</fullName>
    </submittedName>
</protein>
<evidence type="ECO:0000256" key="8">
    <source>
        <dbReference type="ARBA" id="ARBA00023170"/>
    </source>
</evidence>
<evidence type="ECO:0000256" key="6">
    <source>
        <dbReference type="ARBA" id="ARBA00023077"/>
    </source>
</evidence>
<feature type="domain" description="TonB-dependent receptor-like beta-barrel" evidence="12">
    <location>
        <begin position="261"/>
        <end position="694"/>
    </location>
</feature>
<comment type="subcellular location">
    <subcellularLocation>
        <location evidence="1">Cell outer membrane</location>
        <topology evidence="1">Multi-pass membrane protein</topology>
    </subcellularLocation>
</comment>
<comment type="caution">
    <text evidence="14">The sequence shown here is derived from an EMBL/GenBank/DDBJ whole genome shotgun (WGS) entry which is preliminary data.</text>
</comment>
<keyword evidence="8" id="KW-0675">Receptor</keyword>
<evidence type="ECO:0000313" key="15">
    <source>
        <dbReference type="Proteomes" id="UP000761574"/>
    </source>
</evidence>
<keyword evidence="15" id="KW-1185">Reference proteome</keyword>
<keyword evidence="9" id="KW-0998">Cell outer membrane</keyword>
<evidence type="ECO:0000256" key="2">
    <source>
        <dbReference type="ARBA" id="ARBA00009810"/>
    </source>
</evidence>
<dbReference type="Pfam" id="PF07715">
    <property type="entry name" value="Plug"/>
    <property type="match status" value="1"/>
</dbReference>
<dbReference type="NCBIfam" id="TIGR01783">
    <property type="entry name" value="TonB-siderophor"/>
    <property type="match status" value="1"/>
</dbReference>
<dbReference type="Gene3D" id="2.170.130.10">
    <property type="entry name" value="TonB-dependent receptor, plug domain"/>
    <property type="match status" value="1"/>
</dbReference>
<feature type="domain" description="TonB-dependent receptor plug" evidence="13">
    <location>
        <begin position="73"/>
        <end position="170"/>
    </location>
</feature>
<evidence type="ECO:0000256" key="1">
    <source>
        <dbReference type="ARBA" id="ARBA00004571"/>
    </source>
</evidence>
<keyword evidence="5" id="KW-0812">Transmembrane</keyword>
<dbReference type="CDD" id="cd01347">
    <property type="entry name" value="ligand_gated_channel"/>
    <property type="match status" value="1"/>
</dbReference>
<keyword evidence="7 10" id="KW-0472">Membrane</keyword>
<evidence type="ECO:0000256" key="5">
    <source>
        <dbReference type="ARBA" id="ARBA00022692"/>
    </source>
</evidence>
<dbReference type="InterPro" id="IPR012910">
    <property type="entry name" value="Plug_dom"/>
</dbReference>